<dbReference type="Pfam" id="PF13462">
    <property type="entry name" value="Thioredoxin_4"/>
    <property type="match status" value="1"/>
</dbReference>
<feature type="transmembrane region" description="Helical" evidence="1">
    <location>
        <begin position="12"/>
        <end position="29"/>
    </location>
</feature>
<evidence type="ECO:0000313" key="3">
    <source>
        <dbReference type="EMBL" id="QKG78921.1"/>
    </source>
</evidence>
<sequence>MLTKKIKTIEWFAIIISAILFALILIKVYQLTVSDKNDNEIYVTVNPLDISFGSDSAKLTIYAYASYHCGYCRLFFSEVFPKLREEYIAKGKVRLVLKLVEFSKNEDRLTEVKTAVCINRYGYYEKLHELLLTNSNVIYTDEFRDMVNHFIDSDPLVAECILGNESLDYILHTRDEFNKFGFTGTPTFVIGGKVYKGYMPYENFRKIIQYHLNR</sequence>
<accession>A0A7D4BQN2</accession>
<evidence type="ECO:0000256" key="1">
    <source>
        <dbReference type="SAM" id="Phobius"/>
    </source>
</evidence>
<gene>
    <name evidence="3" type="ORF">FHG85_01105</name>
</gene>
<proteinExistence type="predicted"/>
<evidence type="ECO:0000313" key="4">
    <source>
        <dbReference type="Proteomes" id="UP000500961"/>
    </source>
</evidence>
<name>A0A7D4BQN2_9BACT</name>
<protein>
    <recommendedName>
        <fullName evidence="2">Thioredoxin domain-containing protein</fullName>
    </recommendedName>
</protein>
<dbReference type="Gene3D" id="3.40.30.10">
    <property type="entry name" value="Glutaredoxin"/>
    <property type="match status" value="1"/>
</dbReference>
<dbReference type="Proteomes" id="UP000500961">
    <property type="component" value="Chromosome"/>
</dbReference>
<feature type="domain" description="Thioredoxin" evidence="2">
    <location>
        <begin position="22"/>
        <end position="213"/>
    </location>
</feature>
<dbReference type="SUPFAM" id="SSF52833">
    <property type="entry name" value="Thioredoxin-like"/>
    <property type="match status" value="1"/>
</dbReference>
<keyword evidence="1" id="KW-0812">Transmembrane</keyword>
<evidence type="ECO:0000259" key="2">
    <source>
        <dbReference type="PROSITE" id="PS51352"/>
    </source>
</evidence>
<keyword evidence="4" id="KW-1185">Reference proteome</keyword>
<organism evidence="3 4">
    <name type="scientific">Tenuifilum thalassicum</name>
    <dbReference type="NCBI Taxonomy" id="2590900"/>
    <lineage>
        <taxon>Bacteria</taxon>
        <taxon>Pseudomonadati</taxon>
        <taxon>Bacteroidota</taxon>
        <taxon>Bacteroidia</taxon>
        <taxon>Bacteroidales</taxon>
        <taxon>Tenuifilaceae</taxon>
        <taxon>Tenuifilum</taxon>
    </lineage>
</organism>
<dbReference type="InterPro" id="IPR012336">
    <property type="entry name" value="Thioredoxin-like_fold"/>
</dbReference>
<dbReference type="InterPro" id="IPR036249">
    <property type="entry name" value="Thioredoxin-like_sf"/>
</dbReference>
<dbReference type="EMBL" id="CP041345">
    <property type="protein sequence ID" value="QKG78921.1"/>
    <property type="molecule type" value="Genomic_DNA"/>
</dbReference>
<dbReference type="KEGG" id="ttz:FHG85_01105"/>
<reference evidence="3 4" key="1">
    <citation type="submission" date="2019-07" db="EMBL/GenBank/DDBJ databases">
        <title>Thalassofilum flectens gen. nov., sp. nov., a novel moderate thermophilic anaerobe from a shallow sea hot spring in Kunashir Island (Russia), representing a new family in the order Bacteroidales, and proposal of Thalassofilacea fam. nov.</title>
        <authorList>
            <person name="Kochetkova T.V."/>
            <person name="Podosokorskaya O.A."/>
            <person name="Novikov A."/>
            <person name="Elcheninov A.G."/>
            <person name="Toshchakov S.V."/>
            <person name="Kublanov I.V."/>
        </authorList>
    </citation>
    <scope>NUCLEOTIDE SEQUENCE [LARGE SCALE GENOMIC DNA]</scope>
    <source>
        <strain evidence="3 4">38-H</strain>
    </source>
</reference>
<dbReference type="PROSITE" id="PS51352">
    <property type="entry name" value="THIOREDOXIN_2"/>
    <property type="match status" value="1"/>
</dbReference>
<keyword evidence="1" id="KW-1133">Transmembrane helix</keyword>
<dbReference type="AlphaFoldDB" id="A0A7D4BQN2"/>
<dbReference type="InterPro" id="IPR013766">
    <property type="entry name" value="Thioredoxin_domain"/>
</dbReference>
<keyword evidence="1" id="KW-0472">Membrane</keyword>
<dbReference type="RefSeq" id="WP_173072438.1">
    <property type="nucleotide sequence ID" value="NZ_CP041345.1"/>
</dbReference>